<name>A0A423WP87_CYTCH</name>
<feature type="compositionally biased region" description="Low complexity" evidence="5">
    <location>
        <begin position="1244"/>
        <end position="1254"/>
    </location>
</feature>
<dbReference type="InterPro" id="IPR029060">
    <property type="entry name" value="PIN-like_dom_sf"/>
</dbReference>
<evidence type="ECO:0000313" key="7">
    <source>
        <dbReference type="EMBL" id="ROW05309.1"/>
    </source>
</evidence>
<dbReference type="Pfam" id="PF00202">
    <property type="entry name" value="Aminotran_3"/>
    <property type="match status" value="2"/>
</dbReference>
<dbReference type="InterPro" id="IPR015424">
    <property type="entry name" value="PyrdxlP-dep_Trfase"/>
</dbReference>
<dbReference type="Gene3D" id="3.40.50.300">
    <property type="entry name" value="P-loop containing nucleotide triphosphate hydrolases"/>
    <property type="match status" value="1"/>
</dbReference>
<gene>
    <name evidence="7" type="ORF">VSDG_00309</name>
</gene>
<dbReference type="GO" id="GO:0005739">
    <property type="term" value="C:mitochondrion"/>
    <property type="evidence" value="ECO:0007669"/>
    <property type="project" value="UniProtKB-SubCell"/>
</dbReference>
<dbReference type="PANTHER" id="PTHR42684:SF3">
    <property type="entry name" value="ADENOSYLMETHIONINE-8-AMINO-7-OXONONANOATE AMINOTRANSFERASE"/>
    <property type="match status" value="1"/>
</dbReference>
<evidence type="ECO:0000256" key="4">
    <source>
        <dbReference type="ARBA" id="ARBA00022898"/>
    </source>
</evidence>
<feature type="region of interest" description="Disordered" evidence="5">
    <location>
        <begin position="1232"/>
        <end position="1268"/>
    </location>
</feature>
<comment type="subcellular location">
    <subcellularLocation>
        <location evidence="1">Mitochondrion</location>
    </subcellularLocation>
</comment>
<dbReference type="UniPathway" id="UPA00078"/>
<dbReference type="GO" id="GO:0030170">
    <property type="term" value="F:pyridoxal phosphate binding"/>
    <property type="evidence" value="ECO:0007669"/>
    <property type="project" value="InterPro"/>
</dbReference>
<comment type="caution">
    <text evidence="7">The sequence shown here is derived from an EMBL/GenBank/DDBJ whole genome shotgun (WGS) entry which is preliminary data.</text>
</comment>
<dbReference type="Pfam" id="PF12813">
    <property type="entry name" value="XPG_I_2"/>
    <property type="match status" value="2"/>
</dbReference>
<dbReference type="HAMAP" id="MF_00336">
    <property type="entry name" value="BioD"/>
    <property type="match status" value="1"/>
</dbReference>
<dbReference type="Proteomes" id="UP000284375">
    <property type="component" value="Unassembled WGS sequence"/>
</dbReference>
<evidence type="ECO:0000256" key="5">
    <source>
        <dbReference type="SAM" id="MobiDB-lite"/>
    </source>
</evidence>
<keyword evidence="3" id="KW-0808">Transferase</keyword>
<keyword evidence="2" id="KW-0032">Aminotransferase</keyword>
<evidence type="ECO:0000256" key="3">
    <source>
        <dbReference type="ARBA" id="ARBA00022679"/>
    </source>
</evidence>
<dbReference type="InterPro" id="IPR049704">
    <property type="entry name" value="Aminotrans_3_PPA_site"/>
</dbReference>
<feature type="domain" description="Asteroid" evidence="6">
    <location>
        <begin position="953"/>
        <end position="1062"/>
    </location>
</feature>
<dbReference type="InterPro" id="IPR005814">
    <property type="entry name" value="Aminotrans_3"/>
</dbReference>
<evidence type="ECO:0000256" key="2">
    <source>
        <dbReference type="ARBA" id="ARBA00022576"/>
    </source>
</evidence>
<organism evidence="7 8">
    <name type="scientific">Cytospora chrysosperma</name>
    <name type="common">Cytospora canker fungus</name>
    <name type="synonym">Sphaeria chrysosperma</name>
    <dbReference type="NCBI Taxonomy" id="252740"/>
    <lineage>
        <taxon>Eukaryota</taxon>
        <taxon>Fungi</taxon>
        <taxon>Dikarya</taxon>
        <taxon>Ascomycota</taxon>
        <taxon>Pezizomycotina</taxon>
        <taxon>Sordariomycetes</taxon>
        <taxon>Sordariomycetidae</taxon>
        <taxon>Diaporthales</taxon>
        <taxon>Cytosporaceae</taxon>
        <taxon>Cytospora</taxon>
    </lineage>
</organism>
<keyword evidence="8" id="KW-1185">Reference proteome</keyword>
<dbReference type="AlphaFoldDB" id="A0A423WP87"/>
<dbReference type="SUPFAM" id="SSF88723">
    <property type="entry name" value="PIN domain-like"/>
    <property type="match status" value="1"/>
</dbReference>
<dbReference type="STRING" id="252740.A0A423WP87"/>
<dbReference type="GO" id="GO:0009102">
    <property type="term" value="P:biotin biosynthetic process"/>
    <property type="evidence" value="ECO:0007669"/>
    <property type="project" value="UniProtKB-UniPathway"/>
</dbReference>
<dbReference type="InterPro" id="IPR015421">
    <property type="entry name" value="PyrdxlP-dep_Trfase_major"/>
</dbReference>
<dbReference type="Pfam" id="PF13500">
    <property type="entry name" value="AAA_26"/>
    <property type="match status" value="1"/>
</dbReference>
<proteinExistence type="inferred from homology"/>
<dbReference type="PROSITE" id="PS00600">
    <property type="entry name" value="AA_TRANSFER_CLASS_3"/>
    <property type="match status" value="1"/>
</dbReference>
<dbReference type="Gene3D" id="3.40.50.1010">
    <property type="entry name" value="5'-nuclease"/>
    <property type="match status" value="1"/>
</dbReference>
<dbReference type="GO" id="GO:0004015">
    <property type="term" value="F:adenosylmethionine-8-amino-7-oxononanoate transaminase activity"/>
    <property type="evidence" value="ECO:0007669"/>
    <property type="project" value="TreeGrafter"/>
</dbReference>
<dbReference type="SUPFAM" id="SSF53383">
    <property type="entry name" value="PLP-dependent transferases"/>
    <property type="match status" value="1"/>
</dbReference>
<dbReference type="EMBL" id="LJZO01000001">
    <property type="protein sequence ID" value="ROW05309.1"/>
    <property type="molecule type" value="Genomic_DNA"/>
</dbReference>
<dbReference type="OrthoDB" id="425114at2759"/>
<dbReference type="InterPro" id="IPR039436">
    <property type="entry name" value="Asteroid_dom"/>
</dbReference>
<dbReference type="Gene3D" id="3.90.1150.10">
    <property type="entry name" value="Aspartate Aminotransferase, domain 1"/>
    <property type="match status" value="1"/>
</dbReference>
<evidence type="ECO:0000259" key="6">
    <source>
        <dbReference type="Pfam" id="PF12813"/>
    </source>
</evidence>
<keyword evidence="4" id="KW-0663">Pyridoxal phosphate</keyword>
<evidence type="ECO:0000313" key="8">
    <source>
        <dbReference type="Proteomes" id="UP000284375"/>
    </source>
</evidence>
<dbReference type="CDD" id="cd03109">
    <property type="entry name" value="DTBS"/>
    <property type="match status" value="1"/>
</dbReference>
<feature type="compositionally biased region" description="Basic and acidic residues" evidence="5">
    <location>
        <begin position="1232"/>
        <end position="1243"/>
    </location>
</feature>
<accession>A0A423WP87</accession>
<reference evidence="7 8" key="1">
    <citation type="submission" date="2015-09" db="EMBL/GenBank/DDBJ databases">
        <title>Host preference determinants of Valsa canker pathogens revealed by comparative genomics.</title>
        <authorList>
            <person name="Yin Z."/>
            <person name="Huang L."/>
        </authorList>
    </citation>
    <scope>NUCLEOTIDE SEQUENCE [LARGE SCALE GENOMIC DNA]</scope>
    <source>
        <strain evidence="7 8">YSFL</strain>
    </source>
</reference>
<dbReference type="PANTHER" id="PTHR42684">
    <property type="entry name" value="ADENOSYLMETHIONINE-8-AMINO-7-OXONONANOATE AMINOTRANSFERASE"/>
    <property type="match status" value="1"/>
</dbReference>
<dbReference type="GO" id="GO:0004141">
    <property type="term" value="F:dethiobiotin synthase activity"/>
    <property type="evidence" value="ECO:0007669"/>
    <property type="project" value="InterPro"/>
</dbReference>
<dbReference type="Gene3D" id="3.40.640.10">
    <property type="entry name" value="Type I PLP-dependent aspartate aminotransferase-like (Major domain)"/>
    <property type="match status" value="1"/>
</dbReference>
<dbReference type="SUPFAM" id="SSF52540">
    <property type="entry name" value="P-loop containing nucleoside triphosphate hydrolases"/>
    <property type="match status" value="1"/>
</dbReference>
<sequence>MAPVGSILWPSLRVYQIYGANTDVGKTILTTLLCRASRELCRSEQTSFLKPVSTGPEDEADTRCGHIAVHAPGVSTTTLLQYSEPISPHAAARGKNAPSDTALLSLIRANCSRAASAGPGWLFLETAGGVHSPSPSGTTQADLYSALRLPVVLVGDAKLGGISLTIAAFEALRLRGYDVESILMFENDVHENHVYLREYFGERFGGVPVVALAAPPERARDQRADEKRMMSYYAQASAGGTGVLKHLAARHAERIKRLQSMSTEAHKTIWYPFTQQTLLSPENITAIDSAKGNFFQTLVPHPPPASSPVPSTSAAAQDPVEAATAPLLQPSFDGSASWWTQGLGHGAPSLTLAAAYAAGRYGHVMFAEAVHEPALGLAEALLGGMHRAGNHRLTRVFYSDNGSTGVEVALKMALRAAGRRYGWDQGGNETDAGTDQPAAVVGLRGGYHGDTLGAMECGEPSAFNRKVDWYRGRGVWLDYPTVLCVEGRWLVQIPMSMAGERKQVIEFGTLGHVFDLAGRRHSKIVALYEEYVERTLRHHLAQGRKLGALLIEPVVIGAGGMLLADPLFQHVLVDVVRRSSHLFGTPSSQLSPGDWTGLPVIFDEVFTGLYRLGCFTSSALIDAQADISVHAKLLTGGLVPLCTTLASESIFDAFGSDDKTDALLHGHSYTAHPVGCQVAVESLRLLTGREKREERESWRIEGGWMQGVEDTPDKGENDGLPEDASAWSIWTLAFVRELSHQPSVAGVWALGSVLAIHLRAPDGAGYTSTAAVRLREELKRGPGGQGPERWNVHSRVLGNVLYLMGSQATTKEEVEEIAGLVKLALPGVWAFDQAAIYFDGYLPASKKGERLDRIYQSSNVSSNYFSSTISGIPSASKSHSSSQATLGTRNNARQLPIPAFIVPAILDALRSSDEYGHLIHLVPGEADSFCADDVKSKGGTVITSDSDLLLFASEYAEFVSQYLNSPGASLTMPKYLTFLDPRISEFIFGWTGNAAVDILPPDTLPTESAVLYLPPLLDRWDQASAWNPSTTIRQLAYSFCRRTQDTRSVVVEYRRTLSRASKGQAVELLEDEQMAEVLGELLGLCRKTVKKPTGPPQLQWAAMCLCQEVRHAADQGNDSLVLKLWRKASKSRGQLDPGNWDAMHLAGQIQGTLYSLRILHQVLRCQIGHLVTSASLGGQVAKLLKYLSTLPPIAGFPVAPDMRNLFGRLQQAGMLGSLADVAGLSGPLSFDERASKARGETRAGRQGQGQTTTRSTMNPFDVLGENEG</sequence>
<dbReference type="GO" id="GO:0000287">
    <property type="term" value="F:magnesium ion binding"/>
    <property type="evidence" value="ECO:0007669"/>
    <property type="project" value="InterPro"/>
</dbReference>
<feature type="domain" description="Asteroid" evidence="6">
    <location>
        <begin position="898"/>
        <end position="951"/>
    </location>
</feature>
<protein>
    <recommendedName>
        <fullName evidence="6">Asteroid domain-containing protein</fullName>
    </recommendedName>
</protein>
<dbReference type="GO" id="GO:0005524">
    <property type="term" value="F:ATP binding"/>
    <property type="evidence" value="ECO:0007669"/>
    <property type="project" value="InterPro"/>
</dbReference>
<dbReference type="InterPro" id="IPR015422">
    <property type="entry name" value="PyrdxlP-dep_Trfase_small"/>
</dbReference>
<dbReference type="InterPro" id="IPR004472">
    <property type="entry name" value="DTB_synth_BioD"/>
</dbReference>
<evidence type="ECO:0000256" key="1">
    <source>
        <dbReference type="ARBA" id="ARBA00004173"/>
    </source>
</evidence>
<dbReference type="InterPro" id="IPR027417">
    <property type="entry name" value="P-loop_NTPase"/>
</dbReference>